<dbReference type="SUPFAM" id="SSF49384">
    <property type="entry name" value="Carbohydrate-binding domain"/>
    <property type="match status" value="1"/>
</dbReference>
<name>A0A8S3T1D3_MYTED</name>
<dbReference type="PANTHER" id="PTHR22298">
    <property type="entry name" value="ENDO-1,4-BETA-GLUCANASE"/>
    <property type="match status" value="1"/>
</dbReference>
<dbReference type="Gene3D" id="1.50.10.10">
    <property type="match status" value="1"/>
</dbReference>
<dbReference type="GO" id="GO:0030245">
    <property type="term" value="P:cellulose catabolic process"/>
    <property type="evidence" value="ECO:0007669"/>
    <property type="project" value="UniProtKB-KW"/>
</dbReference>
<comment type="catalytic activity">
    <reaction evidence="1 9">
        <text>Endohydrolysis of (1-&gt;4)-beta-D-glucosidic linkages in cellulose, lichenin and cereal beta-D-glucans.</text>
        <dbReference type="EC" id="3.2.1.4"/>
    </reaction>
</comment>
<dbReference type="InterPro" id="IPR012341">
    <property type="entry name" value="6hp_glycosidase-like_sf"/>
</dbReference>
<dbReference type="InterPro" id="IPR012291">
    <property type="entry name" value="CBM2_carb-bd_dom_sf"/>
</dbReference>
<comment type="caution">
    <text evidence="13">The sequence shown here is derived from an EMBL/GenBank/DDBJ whole genome shotgun (WGS) entry which is preliminary data.</text>
</comment>
<accession>A0A8S3T1D3</accession>
<comment type="similarity">
    <text evidence="2 8 9">Belongs to the glycosyl hydrolase 9 (cellulase E) family.</text>
</comment>
<protein>
    <recommendedName>
        <fullName evidence="9">Endoglucanase</fullName>
        <ecNumber evidence="9">3.2.1.4</ecNumber>
    </recommendedName>
</protein>
<evidence type="ECO:0000256" key="6">
    <source>
        <dbReference type="ARBA" id="ARBA00023295"/>
    </source>
</evidence>
<proteinExistence type="inferred from homology"/>
<feature type="signal peptide" evidence="11">
    <location>
        <begin position="1"/>
        <end position="15"/>
    </location>
</feature>
<keyword evidence="11" id="KW-0732">Signal</keyword>
<evidence type="ECO:0000256" key="5">
    <source>
        <dbReference type="ARBA" id="ARBA00023277"/>
    </source>
</evidence>
<evidence type="ECO:0000256" key="9">
    <source>
        <dbReference type="RuleBase" id="RU361166"/>
    </source>
</evidence>
<dbReference type="GO" id="GO:0030247">
    <property type="term" value="F:polysaccharide binding"/>
    <property type="evidence" value="ECO:0007669"/>
    <property type="project" value="InterPro"/>
</dbReference>
<feature type="chain" id="PRO_5035786629" description="Endoglucanase" evidence="11">
    <location>
        <begin position="16"/>
        <end position="635"/>
    </location>
</feature>
<feature type="domain" description="Glycoside hydrolase family 9" evidence="12">
    <location>
        <begin position="194"/>
        <end position="614"/>
    </location>
</feature>
<dbReference type="GO" id="GO:0008810">
    <property type="term" value="F:cellulase activity"/>
    <property type="evidence" value="ECO:0007669"/>
    <property type="project" value="UniProtKB-EC"/>
</dbReference>
<dbReference type="EMBL" id="CAJPWZ010001818">
    <property type="protein sequence ID" value="CAG2224741.1"/>
    <property type="molecule type" value="Genomic_DNA"/>
</dbReference>
<dbReference type="AlphaFoldDB" id="A0A8S3T1D3"/>
<dbReference type="OrthoDB" id="10257085at2759"/>
<keyword evidence="3 8" id="KW-0378">Hydrolase</keyword>
<keyword evidence="6 8" id="KW-0326">Glycosidase</keyword>
<reference evidence="13" key="1">
    <citation type="submission" date="2021-03" db="EMBL/GenBank/DDBJ databases">
        <authorList>
            <person name="Bekaert M."/>
        </authorList>
    </citation>
    <scope>NUCLEOTIDE SEQUENCE</scope>
</reference>
<evidence type="ECO:0000256" key="4">
    <source>
        <dbReference type="ARBA" id="ARBA00023001"/>
    </source>
</evidence>
<evidence type="ECO:0000313" key="13">
    <source>
        <dbReference type="EMBL" id="CAG2224741.1"/>
    </source>
</evidence>
<evidence type="ECO:0000256" key="10">
    <source>
        <dbReference type="SAM" id="MobiDB-lite"/>
    </source>
</evidence>
<gene>
    <name evidence="13" type="ORF">MEDL_37909</name>
</gene>
<feature type="active site" evidence="8">
    <location>
        <position position="593"/>
    </location>
</feature>
<evidence type="ECO:0000256" key="3">
    <source>
        <dbReference type="ARBA" id="ARBA00022801"/>
    </source>
</evidence>
<dbReference type="SUPFAM" id="SSF48208">
    <property type="entry name" value="Six-hairpin glycosidases"/>
    <property type="match status" value="1"/>
</dbReference>
<dbReference type="InterPro" id="IPR001701">
    <property type="entry name" value="Glyco_hydro_9"/>
</dbReference>
<evidence type="ECO:0000256" key="8">
    <source>
        <dbReference type="PROSITE-ProRule" id="PRU10060"/>
    </source>
</evidence>
<evidence type="ECO:0000256" key="7">
    <source>
        <dbReference type="ARBA" id="ARBA00023326"/>
    </source>
</evidence>
<organism evidence="13 14">
    <name type="scientific">Mytilus edulis</name>
    <name type="common">Blue mussel</name>
    <dbReference type="NCBI Taxonomy" id="6550"/>
    <lineage>
        <taxon>Eukaryota</taxon>
        <taxon>Metazoa</taxon>
        <taxon>Spiralia</taxon>
        <taxon>Lophotrochozoa</taxon>
        <taxon>Mollusca</taxon>
        <taxon>Bivalvia</taxon>
        <taxon>Autobranchia</taxon>
        <taxon>Pteriomorphia</taxon>
        <taxon>Mytilida</taxon>
        <taxon>Mytiloidea</taxon>
        <taxon>Mytilidae</taxon>
        <taxon>Mytilinae</taxon>
        <taxon>Mytilus</taxon>
    </lineage>
</organism>
<keyword evidence="5 8" id="KW-0119">Carbohydrate metabolism</keyword>
<sequence length="635" mass="71094">MYCVCLLMCLLFASAENQGVFIRDRWHDGFAGDIFFSTVDLHGWKIRVKFNYPIDTLQVWNANIIQTSSDKTEYTMTNTDGTKNVDAGSNFKFAYLARGTVDTNMGTVTLETVNTGTMTKPTPQTSSPMPKTEQTKTTYQTTTGKYSTIKENGGSTVTTVGFGRERMMRSPYRINFCTINNICVLDRSKMKHDYGKAMRLSILFYDAQRSANFLLIIQSHGGVIRPCRIMVMVMISPEDGMMVNNFTLQAADHVKFNLPMAESAHVLGWGLEVFKDAYEHDGELDHMYDCLRTPLDYFLKCWVPDQKILWVQVGDVGADHSFWGRAEDMQMARPAYKIRQGAPGSDVAGNTVAALAVGSIVFRKKDGKYSTRLLEAAKTLYDFAKANPGLYSDSVPQVKAFYGSSGWKDEMCEAAAEMYKATKENKYLEDAKTYYEPATAWGYSWNFKQPGCQLLLWEITKDDKYKANIEAFIDSYLPGGSVPITPCGLTWRDQWGPNRYAANAAFIAVIAAADGIGGDKFKNFAMSQINYMLGDNNYNMSYEIGFGNKYPLRPHHRGASCQQDRCVSHSEDNPNTLDGGLVGGPGRNDDYQDRREEFIKNEVACDYNAGFQTACAGLYHFAINNQLPPSPPAKC</sequence>
<dbReference type="Proteomes" id="UP000683360">
    <property type="component" value="Unassembled WGS sequence"/>
</dbReference>
<feature type="region of interest" description="Disordered" evidence="10">
    <location>
        <begin position="566"/>
        <end position="589"/>
    </location>
</feature>
<feature type="active site" evidence="8">
    <location>
        <position position="602"/>
    </location>
</feature>
<evidence type="ECO:0000256" key="11">
    <source>
        <dbReference type="SAM" id="SignalP"/>
    </source>
</evidence>
<evidence type="ECO:0000259" key="12">
    <source>
        <dbReference type="Pfam" id="PF00759"/>
    </source>
</evidence>
<dbReference type="PROSITE" id="PS00698">
    <property type="entry name" value="GH9_3"/>
    <property type="match status" value="1"/>
</dbReference>
<evidence type="ECO:0000256" key="2">
    <source>
        <dbReference type="ARBA" id="ARBA00007072"/>
    </source>
</evidence>
<keyword evidence="4 9" id="KW-0136">Cellulose degradation</keyword>
<dbReference type="InterPro" id="IPR008965">
    <property type="entry name" value="CBM2/CBM3_carb-bd_dom_sf"/>
</dbReference>
<dbReference type="InterPro" id="IPR033126">
    <property type="entry name" value="Glyco_hydro_9_Asp/Glu_AS"/>
</dbReference>
<dbReference type="Gene3D" id="2.60.40.290">
    <property type="match status" value="1"/>
</dbReference>
<evidence type="ECO:0000256" key="1">
    <source>
        <dbReference type="ARBA" id="ARBA00000966"/>
    </source>
</evidence>
<dbReference type="EC" id="3.2.1.4" evidence="9"/>
<keyword evidence="7 8" id="KW-0624">Polysaccharide degradation</keyword>
<dbReference type="Pfam" id="PF00759">
    <property type="entry name" value="Glyco_hydro_9"/>
    <property type="match status" value="1"/>
</dbReference>
<dbReference type="InterPro" id="IPR008928">
    <property type="entry name" value="6-hairpin_glycosidase_sf"/>
</dbReference>
<feature type="compositionally biased region" description="Polar residues" evidence="10">
    <location>
        <begin position="115"/>
        <end position="129"/>
    </location>
</feature>
<keyword evidence="14" id="KW-1185">Reference proteome</keyword>
<evidence type="ECO:0000313" key="14">
    <source>
        <dbReference type="Proteomes" id="UP000683360"/>
    </source>
</evidence>
<feature type="region of interest" description="Disordered" evidence="10">
    <location>
        <begin position="115"/>
        <end position="137"/>
    </location>
</feature>